<organism evidence="5 6">
    <name type="scientific">Vreelandella aquamarina</name>
    <dbReference type="NCBI Taxonomy" id="77097"/>
    <lineage>
        <taxon>Bacteria</taxon>
        <taxon>Pseudomonadati</taxon>
        <taxon>Pseudomonadota</taxon>
        <taxon>Gammaproteobacteria</taxon>
        <taxon>Oceanospirillales</taxon>
        <taxon>Halomonadaceae</taxon>
        <taxon>Vreelandella</taxon>
    </lineage>
</organism>
<name>A0A1H8PCN9_9GAMM</name>
<dbReference type="InterPro" id="IPR020449">
    <property type="entry name" value="Tscrpt_reg_AraC-type_HTH"/>
</dbReference>
<dbReference type="SUPFAM" id="SSF46689">
    <property type="entry name" value="Homeodomain-like"/>
    <property type="match status" value="1"/>
</dbReference>
<dbReference type="PANTHER" id="PTHR46796">
    <property type="entry name" value="HTH-TYPE TRANSCRIPTIONAL ACTIVATOR RHAS-RELATED"/>
    <property type="match status" value="1"/>
</dbReference>
<dbReference type="SMART" id="SM00342">
    <property type="entry name" value="HTH_ARAC"/>
    <property type="match status" value="1"/>
</dbReference>
<dbReference type="PRINTS" id="PR00032">
    <property type="entry name" value="HTHARAC"/>
</dbReference>
<dbReference type="InterPro" id="IPR018060">
    <property type="entry name" value="HTH_AraC"/>
</dbReference>
<dbReference type="Proteomes" id="UP000199493">
    <property type="component" value="Unassembled WGS sequence"/>
</dbReference>
<dbReference type="Pfam" id="PF14525">
    <property type="entry name" value="AraC_binding_2"/>
    <property type="match status" value="1"/>
</dbReference>
<keyword evidence="1" id="KW-0805">Transcription regulation</keyword>
<dbReference type="STRING" id="77097.SAMN04490369_10835"/>
<feature type="domain" description="HTH araC/xylS-type" evidence="4">
    <location>
        <begin position="201"/>
        <end position="301"/>
    </location>
</feature>
<proteinExistence type="predicted"/>
<dbReference type="Gene3D" id="1.10.10.60">
    <property type="entry name" value="Homeodomain-like"/>
    <property type="match status" value="1"/>
</dbReference>
<dbReference type="PROSITE" id="PS01124">
    <property type="entry name" value="HTH_ARAC_FAMILY_2"/>
    <property type="match status" value="1"/>
</dbReference>
<dbReference type="AlphaFoldDB" id="A0A1H8PCN9"/>
<keyword evidence="3" id="KW-0804">Transcription</keyword>
<dbReference type="InterPro" id="IPR035418">
    <property type="entry name" value="AraC-bd_2"/>
</dbReference>
<dbReference type="EMBL" id="FODB01000083">
    <property type="protein sequence ID" value="SEO39749.1"/>
    <property type="molecule type" value="Genomic_DNA"/>
</dbReference>
<dbReference type="InterPro" id="IPR009057">
    <property type="entry name" value="Homeodomain-like_sf"/>
</dbReference>
<accession>A0A1H8PCN9</accession>
<reference evidence="5 6" key="1">
    <citation type="submission" date="2016-10" db="EMBL/GenBank/DDBJ databases">
        <authorList>
            <person name="de Groot N.N."/>
        </authorList>
    </citation>
    <scope>NUCLEOTIDE SEQUENCE [LARGE SCALE GENOMIC DNA]</scope>
    <source>
        <strain evidence="5 6">558</strain>
    </source>
</reference>
<dbReference type="RefSeq" id="WP_089676053.1">
    <property type="nucleotide sequence ID" value="NZ_FODB01000083.1"/>
</dbReference>
<gene>
    <name evidence="5" type="ORF">SAMN04490369_10835</name>
</gene>
<dbReference type="GO" id="GO:0003700">
    <property type="term" value="F:DNA-binding transcription factor activity"/>
    <property type="evidence" value="ECO:0007669"/>
    <property type="project" value="InterPro"/>
</dbReference>
<dbReference type="GO" id="GO:0043565">
    <property type="term" value="F:sequence-specific DNA binding"/>
    <property type="evidence" value="ECO:0007669"/>
    <property type="project" value="InterPro"/>
</dbReference>
<protein>
    <submittedName>
        <fullName evidence="5">AraC family transcriptional regulator, positive regulator of tynA and feaB</fullName>
    </submittedName>
</protein>
<sequence>MHTGAQSKGVFDHWISDVNQICGPFSATPLGKDFSANIYKMGGSILDMSRVTIRGAQLFRGRNEIRRCITPDFFCVFQVQGESRVEQAGNVSILQTGDIVLVDSALPFSFTYDWTSQQISLILPRPVIERTLNLSGIELGVRIPSHSHIASFANHLIAEAAHYDNLDAEESSALLDSLIMLLKPSVIRSVGQHSPNDRVFLQAASFIRENIGDPALSPKIVANATGASVRSLYRAFAAHSMTVSEYIKTQRLEMCADYLKTSKSKLGLTEAGYRFGFASPSAFSTAFKQHFGITPSRYCQQLVT</sequence>
<evidence type="ECO:0000259" key="4">
    <source>
        <dbReference type="PROSITE" id="PS01124"/>
    </source>
</evidence>
<evidence type="ECO:0000256" key="3">
    <source>
        <dbReference type="ARBA" id="ARBA00023163"/>
    </source>
</evidence>
<dbReference type="Pfam" id="PF12833">
    <property type="entry name" value="HTH_18"/>
    <property type="match status" value="1"/>
</dbReference>
<dbReference type="InterPro" id="IPR050204">
    <property type="entry name" value="AraC_XylS_family_regulators"/>
</dbReference>
<evidence type="ECO:0000256" key="1">
    <source>
        <dbReference type="ARBA" id="ARBA00023015"/>
    </source>
</evidence>
<evidence type="ECO:0000313" key="5">
    <source>
        <dbReference type="EMBL" id="SEO39749.1"/>
    </source>
</evidence>
<evidence type="ECO:0000313" key="6">
    <source>
        <dbReference type="Proteomes" id="UP000199493"/>
    </source>
</evidence>
<dbReference type="NCBIfam" id="NF007243">
    <property type="entry name" value="PRK09685.1"/>
    <property type="match status" value="1"/>
</dbReference>
<dbReference type="PANTHER" id="PTHR46796:SF10">
    <property type="entry name" value="TRANSCRIPTIONAL ACTIVATOR FEAR"/>
    <property type="match status" value="1"/>
</dbReference>
<evidence type="ECO:0000256" key="2">
    <source>
        <dbReference type="ARBA" id="ARBA00023125"/>
    </source>
</evidence>
<keyword evidence="2" id="KW-0238">DNA-binding</keyword>